<evidence type="ECO:0008006" key="5">
    <source>
        <dbReference type="Google" id="ProtNLM"/>
    </source>
</evidence>
<proteinExistence type="predicted"/>
<dbReference type="Proteomes" id="UP001187682">
    <property type="component" value="Unassembled WGS sequence"/>
</dbReference>
<comment type="caution">
    <text evidence="3">The sequence shown here is derived from an EMBL/GenBank/DDBJ whole genome shotgun (WGS) entry which is preliminary data.</text>
</comment>
<reference evidence="3" key="1">
    <citation type="submission" date="2018-03" db="EMBL/GenBank/DDBJ databases">
        <authorList>
            <person name="Guldener U."/>
        </authorList>
    </citation>
    <scope>NUCLEOTIDE SEQUENCE</scope>
</reference>
<feature type="chain" id="PRO_5041968995" description="Stig1 domain-containing protein" evidence="2">
    <location>
        <begin position="17"/>
        <end position="318"/>
    </location>
</feature>
<keyword evidence="4" id="KW-1185">Reference proteome</keyword>
<feature type="compositionally biased region" description="Low complexity" evidence="1">
    <location>
        <begin position="271"/>
        <end position="280"/>
    </location>
</feature>
<evidence type="ECO:0000313" key="3">
    <source>
        <dbReference type="EMBL" id="SPO04836.1"/>
    </source>
</evidence>
<evidence type="ECO:0000256" key="2">
    <source>
        <dbReference type="SAM" id="SignalP"/>
    </source>
</evidence>
<name>A0AAE8N1S3_9PEZI</name>
<dbReference type="AlphaFoldDB" id="A0AAE8N1S3"/>
<protein>
    <recommendedName>
        <fullName evidence="5">Stig1 domain-containing protein</fullName>
    </recommendedName>
</protein>
<feature type="signal peptide" evidence="2">
    <location>
        <begin position="1"/>
        <end position="16"/>
    </location>
</feature>
<accession>A0AAE8N1S3</accession>
<evidence type="ECO:0000256" key="1">
    <source>
        <dbReference type="SAM" id="MobiDB-lite"/>
    </source>
</evidence>
<keyword evidence="2" id="KW-0732">Signal</keyword>
<dbReference type="EMBL" id="ONZQ02000011">
    <property type="protein sequence ID" value="SPO04836.1"/>
    <property type="molecule type" value="Genomic_DNA"/>
</dbReference>
<sequence length="318" mass="31524">MHRFTALLALYAGLLAHSQLLPMNLPSRRPESSLPKGTTPTSSSALRLLLLRETGSECGPDTNDCDSGCIPADGQCCGAGDGGWCSAGTTCVDGGCCPDGADCSGGAARSCGPDHVFCGDKCMPDAAACCAGGSYFCGLGTSCTDDGLCREDVDSGCARGEVSCGDADGCIPAGQVCCSTYYCPRGYECGDADRECAVSSTGGGEGGEGDDALCTGDFVACGDSCMPKGGVCCDGFFCGAGETCAPGRKCTLPDGSEPGDGDDEGEDRTTESAGPTSTTATGGGSSPTGGDDEPGRAGQLGLSRSTLLAAILLLPLII</sequence>
<feature type="compositionally biased region" description="Acidic residues" evidence="1">
    <location>
        <begin position="257"/>
        <end position="266"/>
    </location>
</feature>
<gene>
    <name evidence="3" type="ORF">DNG_07521</name>
</gene>
<organism evidence="3 4">
    <name type="scientific">Cephalotrichum gorgonifer</name>
    <dbReference type="NCBI Taxonomy" id="2041049"/>
    <lineage>
        <taxon>Eukaryota</taxon>
        <taxon>Fungi</taxon>
        <taxon>Dikarya</taxon>
        <taxon>Ascomycota</taxon>
        <taxon>Pezizomycotina</taxon>
        <taxon>Sordariomycetes</taxon>
        <taxon>Hypocreomycetidae</taxon>
        <taxon>Microascales</taxon>
        <taxon>Microascaceae</taxon>
        <taxon>Cephalotrichum</taxon>
    </lineage>
</organism>
<evidence type="ECO:0000313" key="4">
    <source>
        <dbReference type="Proteomes" id="UP001187682"/>
    </source>
</evidence>
<feature type="region of interest" description="Disordered" evidence="1">
    <location>
        <begin position="255"/>
        <end position="301"/>
    </location>
</feature>